<dbReference type="InterPro" id="IPR045111">
    <property type="entry name" value="Vps41/Vps8"/>
</dbReference>
<dbReference type="InterPro" id="IPR015943">
    <property type="entry name" value="WD40/YVTN_repeat-like_dom_sf"/>
</dbReference>
<feature type="domain" description="Vacuolar protein sorting-associated protein 8 central" evidence="3">
    <location>
        <begin position="671"/>
        <end position="912"/>
    </location>
</feature>
<accession>A0ABD2JHD4</accession>
<feature type="region of interest" description="Disordered" evidence="2">
    <location>
        <begin position="293"/>
        <end position="320"/>
    </location>
</feature>
<feature type="region of interest" description="Disordered" evidence="2">
    <location>
        <begin position="826"/>
        <end position="886"/>
    </location>
</feature>
<feature type="compositionally biased region" description="Low complexity" evidence="2">
    <location>
        <begin position="827"/>
        <end position="840"/>
    </location>
</feature>
<dbReference type="Proteomes" id="UP001620645">
    <property type="component" value="Unassembled WGS sequence"/>
</dbReference>
<feature type="compositionally biased region" description="Low complexity" evidence="2">
    <location>
        <begin position="864"/>
        <end position="883"/>
    </location>
</feature>
<name>A0ABD2JHD4_HETSC</name>
<dbReference type="PANTHER" id="PTHR12616">
    <property type="entry name" value="VACUOLAR PROTEIN SORTING VPS41"/>
    <property type="match status" value="1"/>
</dbReference>
<feature type="compositionally biased region" description="Basic and acidic residues" evidence="2">
    <location>
        <begin position="1614"/>
        <end position="1637"/>
    </location>
</feature>
<proteinExistence type="inferred from homology"/>
<dbReference type="PANTHER" id="PTHR12616:SF8">
    <property type="entry name" value="VACUOLAR PROTEIN SORTING-ASSOCIATED PROTEIN 8 HOMOLOG"/>
    <property type="match status" value="1"/>
</dbReference>
<feature type="compositionally biased region" description="Low complexity" evidence="2">
    <location>
        <begin position="14"/>
        <end position="28"/>
    </location>
</feature>
<dbReference type="EMBL" id="JBICCN010000143">
    <property type="protein sequence ID" value="KAL3089982.1"/>
    <property type="molecule type" value="Genomic_DNA"/>
</dbReference>
<comment type="caution">
    <text evidence="4">The sequence shown here is derived from an EMBL/GenBank/DDBJ whole genome shotgun (WGS) entry which is preliminary data.</text>
</comment>
<dbReference type="Gene3D" id="2.130.10.10">
    <property type="entry name" value="YVTN repeat-like/Quinoprotein amine dehydrogenase"/>
    <property type="match status" value="1"/>
</dbReference>
<feature type="compositionally biased region" description="Polar residues" evidence="2">
    <location>
        <begin position="1648"/>
        <end position="1660"/>
    </location>
</feature>
<organism evidence="4 5">
    <name type="scientific">Heterodera schachtii</name>
    <name type="common">Sugarbeet cyst nematode worm</name>
    <name type="synonym">Tylenchus schachtii</name>
    <dbReference type="NCBI Taxonomy" id="97005"/>
    <lineage>
        <taxon>Eukaryota</taxon>
        <taxon>Metazoa</taxon>
        <taxon>Ecdysozoa</taxon>
        <taxon>Nematoda</taxon>
        <taxon>Chromadorea</taxon>
        <taxon>Rhabditida</taxon>
        <taxon>Tylenchina</taxon>
        <taxon>Tylenchomorpha</taxon>
        <taxon>Tylenchoidea</taxon>
        <taxon>Heteroderidae</taxon>
        <taxon>Heteroderinae</taxon>
        <taxon>Heterodera</taxon>
    </lineage>
</organism>
<feature type="compositionally biased region" description="Polar residues" evidence="2">
    <location>
        <begin position="1585"/>
        <end position="1597"/>
    </location>
</feature>
<feature type="region of interest" description="Disordered" evidence="2">
    <location>
        <begin position="1565"/>
        <end position="1660"/>
    </location>
</feature>
<dbReference type="Pfam" id="PF23410">
    <property type="entry name" value="Beta-prop_VPS8"/>
    <property type="match status" value="1"/>
</dbReference>
<evidence type="ECO:0000256" key="1">
    <source>
        <dbReference type="ARBA" id="ARBA00009422"/>
    </source>
</evidence>
<sequence length="1660" mass="183280">MEHQQSNGGTAAMAPTVASSAGTATVASDQQQHRSDACVSPHQLTETGTESTCADDWLLEDIDQMSVRTQTLEEIMAEKDSDFPSADDEDELLLMLANGTGGGVASVAAGDDVVANGSPSSLAFAAVPPPIAPMGRYGATATELPNAYSLDSPLLVQKADAISHQIASVHERPTDAGRPTVLCVGRQLIAVGTARGLCLLFERGTQRLRRFIRAEQTFGSISCLDFSPDPQQQRLCAGHSSGALTVFDCGRGRVLFSGDDLIQPGRSVLHVKYIASYVLLIVDSGGNVYEFHERHQRQQSHRNSAANGGGKNSSKPRHQQRGAVRCLFAGSKGEVTNICFVHTAEVELLVLATFNQVLLLSTKRRGAPVGQLRLHGSPLHPPVIDWRERRMNMVGHHGDGAVPALVRDLRLCIGRGCELRLYQVRQRVGGDLLFPLVGVVRTEQPLLNLKWSVNFAFLQLLELYHHQQQQKKGGGSSQKELGAALTASADIGPTIQLLYNSADFKGLATGRNVSEAMSMLADSVCLHSVSRPTADGAAGEQSQHLLYLLGRNGVFTVQLMDQAEQLDALMARNDFTSALLYAVDVCNGRVRDRSRFGDFRAKASHAVPHLVARLLDHTIDGLDSGRIDELVVHYKRNIHVLIRACISTSHFELLYGTVYGQLQKDSLCRPIFLELLEEFVLDSQLDRPPPGLVNDYLAYLLSEGQLPQFEQSVTRLPVDCMDLHQVMTTCLQHRLFDGLCHVMNNAMRDYIGPLKEMCEHMQHTVRKEVLSDCDIAQGNKLLLYLSCCLAGRAYPYGELPDEHLAKTVPLETYKFLVQLRPKFVTGPPSSATTTPSPTTALKEDDHGGHGIALDAATDQNGLPAAAAAAVQPSNNNNHTDNNNKPSVADLRFPHLQLLLKLDPQQFLNVINTCADAPVFASVDGRLKRLVDVLIAMCVEKNGEDERNELGPLLIAFVVGLLQKGAIPKDVFIFSQLIKRVLQRQFLNVRAQKQAEQHVVDLLRVVPEIDLDNVLDIAQRRPYVHICAYIFTIRKQYVQLLECCLGDLFEPKNVFHILADLLTNLRDHGQLSELRQFVCAQLGKLSNLDPQLAAHLVLSHLPGLLADARSNPRKLPFQFIRQCFALRRQQGHRTLCGADDDHEQDEQFFDYLFEGIIDEADVAAMSSNGAENCEATTITSLDNELADLLRYWLPLGAATDHCLNVAMQWQQQKRPNAVLMSTISLLLVARGHIQRAFEHIFNEGVERRLDSTISQPPPADDRCVASLLELAAAHPTDARRGDWLAKLFRHILKALPEETEAKSDGDNAAEFTASVVHEQIMRPNSQLFRLLCAIIEQQHHHDDEQEQDGLRDSQIGAEKGTSASVLVAELFSHPRFQHAPLHIFHRFLRQILLWCEIRVLMERATRDCARHELAVQFAHNTMLGLGKRPAFAIQQFSSVDNNGFPDEYAKGAVVGTSVPSPTKSSSVDMDVGMPIGHCLWCRRRIDKSFHLFPCGHTLHLECVEEQHKLIQQHDVPGMPTTTAMTTTMALPAAKGRQRPRRFCPCDARQQNCAAAGMVNSLRRKWWHNNSRDGNDPTGNGRAASDNDGTLATSSSSGKQMPVSKANETKNPSAGKNDREMDERRAASAVFRRLEHDFPIRTGPPPPAKTANNAFHRTSSLI</sequence>
<dbReference type="InterPro" id="IPR036322">
    <property type="entry name" value="WD40_repeat_dom_sf"/>
</dbReference>
<feature type="region of interest" description="Disordered" evidence="2">
    <location>
        <begin position="1"/>
        <end position="47"/>
    </location>
</feature>
<reference evidence="4 5" key="1">
    <citation type="submission" date="2024-10" db="EMBL/GenBank/DDBJ databases">
        <authorList>
            <person name="Kim D."/>
        </authorList>
    </citation>
    <scope>NUCLEOTIDE SEQUENCE [LARGE SCALE GENOMIC DNA]</scope>
    <source>
        <strain evidence="4">Taebaek</strain>
    </source>
</reference>
<dbReference type="InterPro" id="IPR025941">
    <property type="entry name" value="Vps8_central_dom"/>
</dbReference>
<evidence type="ECO:0000313" key="5">
    <source>
        <dbReference type="Proteomes" id="UP001620645"/>
    </source>
</evidence>
<evidence type="ECO:0000259" key="3">
    <source>
        <dbReference type="Pfam" id="PF12816"/>
    </source>
</evidence>
<dbReference type="Pfam" id="PF12816">
    <property type="entry name" value="TPR_Vps8"/>
    <property type="match status" value="1"/>
</dbReference>
<keyword evidence="5" id="KW-1185">Reference proteome</keyword>
<protein>
    <recommendedName>
        <fullName evidence="3">Vacuolar protein sorting-associated protein 8 central domain-containing protein</fullName>
    </recommendedName>
</protein>
<gene>
    <name evidence="4" type="ORF">niasHS_006434</name>
</gene>
<evidence type="ECO:0000256" key="2">
    <source>
        <dbReference type="SAM" id="MobiDB-lite"/>
    </source>
</evidence>
<comment type="similarity">
    <text evidence="1">Belongs to the VPS8 family.</text>
</comment>
<evidence type="ECO:0000313" key="4">
    <source>
        <dbReference type="EMBL" id="KAL3089982.1"/>
    </source>
</evidence>
<dbReference type="SUPFAM" id="SSF50978">
    <property type="entry name" value="WD40 repeat-like"/>
    <property type="match status" value="1"/>
</dbReference>